<dbReference type="Proteomes" id="UP001150941">
    <property type="component" value="Unassembled WGS sequence"/>
</dbReference>
<dbReference type="AlphaFoldDB" id="A0A9W9P8R6"/>
<dbReference type="RefSeq" id="XP_058332968.1">
    <property type="nucleotide sequence ID" value="XM_058473965.1"/>
</dbReference>
<keyword evidence="2" id="KW-1185">Reference proteome</keyword>
<evidence type="ECO:0000313" key="1">
    <source>
        <dbReference type="EMBL" id="KAJ5240049.1"/>
    </source>
</evidence>
<organism evidence="1 2">
    <name type="scientific">Penicillium chermesinum</name>
    <dbReference type="NCBI Taxonomy" id="63820"/>
    <lineage>
        <taxon>Eukaryota</taxon>
        <taxon>Fungi</taxon>
        <taxon>Dikarya</taxon>
        <taxon>Ascomycota</taxon>
        <taxon>Pezizomycotina</taxon>
        <taxon>Eurotiomycetes</taxon>
        <taxon>Eurotiomycetidae</taxon>
        <taxon>Eurotiales</taxon>
        <taxon>Aspergillaceae</taxon>
        <taxon>Penicillium</taxon>
    </lineage>
</organism>
<proteinExistence type="predicted"/>
<protein>
    <submittedName>
        <fullName evidence="1">Uncharacterized protein</fullName>
    </submittedName>
</protein>
<name>A0A9W9P8R6_9EURO</name>
<comment type="caution">
    <text evidence="1">The sequence shown here is derived from an EMBL/GenBank/DDBJ whole genome shotgun (WGS) entry which is preliminary data.</text>
</comment>
<evidence type="ECO:0000313" key="2">
    <source>
        <dbReference type="Proteomes" id="UP001150941"/>
    </source>
</evidence>
<sequence>MGESDIRENLAGEYLAGEDLAGKFLHIRPMAGSYLTPSALWGSGCYIVDEPCLFNSISTSIHQFDGIDP</sequence>
<reference evidence="1" key="1">
    <citation type="submission" date="2022-11" db="EMBL/GenBank/DDBJ databases">
        <authorList>
            <person name="Petersen C."/>
        </authorList>
    </citation>
    <scope>NUCLEOTIDE SEQUENCE</scope>
    <source>
        <strain evidence="1">IBT 19713</strain>
    </source>
</reference>
<dbReference type="EMBL" id="JAPQKS010000003">
    <property type="protein sequence ID" value="KAJ5240049.1"/>
    <property type="molecule type" value="Genomic_DNA"/>
</dbReference>
<accession>A0A9W9P8R6</accession>
<dbReference type="GeneID" id="83201268"/>
<reference evidence="1" key="2">
    <citation type="journal article" date="2023" name="IMA Fungus">
        <title>Comparative genomic study of the Penicillium genus elucidates a diverse pangenome and 15 lateral gene transfer events.</title>
        <authorList>
            <person name="Petersen C."/>
            <person name="Sorensen T."/>
            <person name="Nielsen M.R."/>
            <person name="Sondergaard T.E."/>
            <person name="Sorensen J.L."/>
            <person name="Fitzpatrick D.A."/>
            <person name="Frisvad J.C."/>
            <person name="Nielsen K.L."/>
        </authorList>
    </citation>
    <scope>NUCLEOTIDE SEQUENCE</scope>
    <source>
        <strain evidence="1">IBT 19713</strain>
    </source>
</reference>
<gene>
    <name evidence="1" type="ORF">N7468_004668</name>
</gene>